<dbReference type="GO" id="GO:0000932">
    <property type="term" value="C:P-body"/>
    <property type="evidence" value="ECO:0007669"/>
    <property type="project" value="TreeGrafter"/>
</dbReference>
<organism evidence="3 4">
    <name type="scientific">Tritrichomonas foetus</name>
    <dbReference type="NCBI Taxonomy" id="1144522"/>
    <lineage>
        <taxon>Eukaryota</taxon>
        <taxon>Metamonada</taxon>
        <taxon>Parabasalia</taxon>
        <taxon>Tritrichomonadida</taxon>
        <taxon>Tritrichomonadidae</taxon>
        <taxon>Tritrichomonas</taxon>
    </lineage>
</organism>
<reference evidence="3" key="1">
    <citation type="submission" date="2016-10" db="EMBL/GenBank/DDBJ databases">
        <authorList>
            <person name="Benchimol M."/>
            <person name="Almeida L.G."/>
            <person name="Vasconcelos A.T."/>
            <person name="Perreira-Neves A."/>
            <person name="Rosa I.A."/>
            <person name="Tasca T."/>
            <person name="Bogo M.R."/>
            <person name="de Souza W."/>
        </authorList>
    </citation>
    <scope>NUCLEOTIDE SEQUENCE [LARGE SCALE GENOMIC DNA]</scope>
    <source>
        <strain evidence="3">K</strain>
    </source>
</reference>
<feature type="transmembrane region" description="Helical" evidence="1">
    <location>
        <begin position="68"/>
        <end position="87"/>
    </location>
</feature>
<sequence length="1059" mass="119644">MKKCKYPTKIQNDFSPDQIKRVKTILSRPLKDIHASLCELLAEHKNTDLTCILRHLLDSPISETTVSIIGWFFVNSLIPVPVAFLYLKMMMSQLNTPKGFILNHLFARAIFPRLPKYGTYCKSLLTSQALQYYDNELYISIKQLAHEPVCLDYFDTRIHFVLPRTERYFSPITYFEQFSPLPASEPLIQLKHNLFNSIEHARTLTAEQQRLYCVNICLTYPPTSVRIRFPPFLSAICSYSKLLLHDSSNVSWEAFEVHPQLERMGSWIGALTVSQGRPPPLYMLNIPSLLRESIQNGTLGHALVFLTAFYTKVSSLYQPPNPVTNLILEILAAVLRTPGIRTDIIEKIHNFGDLLKVDVSLFFNRNIVIPENSFDRCAQFSTENGSTVFQPAALLSHEVITRYNNFGNSLNNSMNNIDNGFDLSFCLNSYFHYVPNHGMLPQEQQTVFNGTQRIEKYYFVESTSHLMTPRNDRTEQEMLQCIVSLAIADSPILARTASALFKKVTKGMPPLDLAPIFRCAFPNKYILSACLNRHCFAPADINSLFSELLTNPVTAPIAKPMIQEFMPMCFELCPDYSFASVRELAGIPQRKNPTPPIPQPSASHIPLLRAFLNFSRNHDDSSRSEFTAKMSTASVSHIVSLISFVFCATVKRNSPKTPTAIDYSAIDSLCFALGKCAGRIDNGTLTSNCFQAIENIAQSAIDLQPKALFRLVNGLFTWLHFRSKMRMIELLEFLSPSHFPSFSLCWIQLVMHRAAFPNLVRTNESRPMQFCLNFIITCLRLVIDYPDVFYRGVVRILMTTASCAPLFFISYHELFLEHIPLRFVQLRNIILSATVPDGSTPPIGFDYSDTLKSKAIIAVIDPILQKKENDNATVGSNAVFITSILKRSISESNGFIPRIVWQFVFYCVAKSAEINMDNDNIGGLPVVHLFCSILSSFNDASASPILEAVVDQLKYPNNQTTFASSLLFSLFSKSETTNHKELILVTLIKRLMCVTPPPQSVRSLFKKITMMFGNDVREMLIQNDELEAFRAAEAIVVNAGIKRSSSGRIIVEHDHDPVT</sequence>
<comment type="caution">
    <text evidence="3">The sequence shown here is derived from an EMBL/GenBank/DDBJ whole genome shotgun (WGS) entry which is preliminary data.</text>
</comment>
<keyword evidence="1" id="KW-0472">Membrane</keyword>
<keyword evidence="4" id="KW-1185">Reference proteome</keyword>
<evidence type="ECO:0000259" key="2">
    <source>
        <dbReference type="Pfam" id="PF04054"/>
    </source>
</evidence>
<dbReference type="RefSeq" id="XP_068358408.1">
    <property type="nucleotide sequence ID" value="XM_068505296.1"/>
</dbReference>
<dbReference type="Pfam" id="PF04054">
    <property type="entry name" value="Not1"/>
    <property type="match status" value="1"/>
</dbReference>
<proteinExistence type="predicted"/>
<evidence type="ECO:0000313" key="4">
    <source>
        <dbReference type="Proteomes" id="UP000179807"/>
    </source>
</evidence>
<dbReference type="Gene3D" id="1.25.40.180">
    <property type="match status" value="1"/>
</dbReference>
<dbReference type="PANTHER" id="PTHR13162:SF8">
    <property type="entry name" value="CCR4-NOT TRANSCRIPTION COMPLEX SUBUNIT 1"/>
    <property type="match status" value="1"/>
</dbReference>
<evidence type="ECO:0000313" key="3">
    <source>
        <dbReference type="EMBL" id="OHT05272.1"/>
    </source>
</evidence>
<dbReference type="AlphaFoldDB" id="A0A1J4K368"/>
<gene>
    <name evidence="3" type="ORF">TRFO_27026</name>
</gene>
<dbReference type="GO" id="GO:0060090">
    <property type="term" value="F:molecular adaptor activity"/>
    <property type="evidence" value="ECO:0007669"/>
    <property type="project" value="TreeGrafter"/>
</dbReference>
<dbReference type="GO" id="GO:0000288">
    <property type="term" value="P:nuclear-transcribed mRNA catabolic process, deadenylation-dependent decay"/>
    <property type="evidence" value="ECO:0007669"/>
    <property type="project" value="TreeGrafter"/>
</dbReference>
<dbReference type="VEuPathDB" id="TrichDB:TRFO_27026"/>
<evidence type="ECO:0000256" key="1">
    <source>
        <dbReference type="SAM" id="Phobius"/>
    </source>
</evidence>
<protein>
    <recommendedName>
        <fullName evidence="2">CCR4-Not complex component Not1 C-terminal domain-containing protein</fullName>
    </recommendedName>
</protein>
<dbReference type="GO" id="GO:0017148">
    <property type="term" value="P:negative regulation of translation"/>
    <property type="evidence" value="ECO:0007669"/>
    <property type="project" value="InterPro"/>
</dbReference>
<feature type="domain" description="CCR4-Not complex component Not1 C-terminal" evidence="2">
    <location>
        <begin position="727"/>
        <end position="998"/>
    </location>
</feature>
<dbReference type="InterPro" id="IPR040398">
    <property type="entry name" value="Not1"/>
</dbReference>
<keyword evidence="1" id="KW-1133">Transmembrane helix</keyword>
<keyword evidence="1" id="KW-0812">Transmembrane</keyword>
<dbReference type="Gene3D" id="1.25.40.800">
    <property type="match status" value="1"/>
</dbReference>
<accession>A0A1J4K368</accession>
<dbReference type="Gene3D" id="1.25.40.790">
    <property type="match status" value="1"/>
</dbReference>
<dbReference type="GO" id="GO:0030015">
    <property type="term" value="C:CCR4-NOT core complex"/>
    <property type="evidence" value="ECO:0007669"/>
    <property type="project" value="InterPro"/>
</dbReference>
<name>A0A1J4K368_9EUKA</name>
<dbReference type="EMBL" id="MLAK01000763">
    <property type="protein sequence ID" value="OHT05272.1"/>
    <property type="molecule type" value="Genomic_DNA"/>
</dbReference>
<dbReference type="OrthoDB" id="1933107at2759"/>
<dbReference type="GeneID" id="94840000"/>
<dbReference type="InterPro" id="IPR007196">
    <property type="entry name" value="CCR4-Not_Not1_C"/>
</dbReference>
<dbReference type="Proteomes" id="UP000179807">
    <property type="component" value="Unassembled WGS sequence"/>
</dbReference>
<dbReference type="PANTHER" id="PTHR13162">
    <property type="entry name" value="CCR4-NOT TRANSCRIPTION COMPLEX"/>
    <property type="match status" value="1"/>
</dbReference>